<sequence>MSGFRAKVLLVLFLLFFPLFIECLLKPNNELNMVICLVMANPLNAALVSSTDDPLFAPTKSSQSTRTSSPVKVDPLSRSDIDSSSSTPLFSRRTKADSIFGDIDVSKLGRRSPNSLRSNKPLEEDEDLFGGARRAPKKAPSIESNGDSMRKQQPVKVTTTTTTTTTKPPVHPSSPVKVSANPPLPAKTPTPPTPPTPIKPSVEDTKSSSFFASASRFFKSSSSAKPSASTSTSSSVSSDIQNQPVSPSVTLPSPPSVDKTVVSVQQPQQTEPPQLQVVNRQEEEEEEEEENDTNDATPVIEDEATRAFADETISFSTHAINYTTSLTPDLLIDGIDSLKVRTPLSPSVSSPTHTTTTTTTASGVELDPWALSISLEPSVSSPITRVPVQEIEPQKRRVFADLITSWNTGQTHREREEVDPDQFFHHIAEEQRDVGFAGISNDSPIKTIPTSVNIWEEVENPWS</sequence>
<feature type="compositionally biased region" description="Low complexity" evidence="1">
    <location>
        <begin position="154"/>
        <end position="179"/>
    </location>
</feature>
<feature type="compositionally biased region" description="Low complexity" evidence="1">
    <location>
        <begin position="261"/>
        <end position="278"/>
    </location>
</feature>
<protein>
    <submittedName>
        <fullName evidence="3">Uncharacterized protein</fullName>
    </submittedName>
</protein>
<evidence type="ECO:0000256" key="2">
    <source>
        <dbReference type="SAM" id="SignalP"/>
    </source>
</evidence>
<feature type="region of interest" description="Disordered" evidence="1">
    <location>
        <begin position="56"/>
        <end position="89"/>
    </location>
</feature>
<dbReference type="VEuPathDB" id="FungiDB:BCV72DRAFT_304610"/>
<proteinExistence type="predicted"/>
<feature type="region of interest" description="Disordered" evidence="1">
    <location>
        <begin position="107"/>
        <end position="299"/>
    </location>
</feature>
<keyword evidence="2" id="KW-0732">Signal</keyword>
<organism evidence="3 4">
    <name type="scientific">Rhizopus microsporus</name>
    <dbReference type="NCBI Taxonomy" id="58291"/>
    <lineage>
        <taxon>Eukaryota</taxon>
        <taxon>Fungi</taxon>
        <taxon>Fungi incertae sedis</taxon>
        <taxon>Mucoromycota</taxon>
        <taxon>Mucoromycotina</taxon>
        <taxon>Mucoromycetes</taxon>
        <taxon>Mucorales</taxon>
        <taxon>Mucorineae</taxon>
        <taxon>Rhizopodaceae</taxon>
        <taxon>Rhizopus</taxon>
    </lineage>
</organism>
<feature type="compositionally biased region" description="Polar residues" evidence="1">
    <location>
        <begin position="59"/>
        <end position="70"/>
    </location>
</feature>
<feature type="compositionally biased region" description="Acidic residues" evidence="1">
    <location>
        <begin position="282"/>
        <end position="293"/>
    </location>
</feature>
<evidence type="ECO:0000313" key="4">
    <source>
        <dbReference type="Proteomes" id="UP000242381"/>
    </source>
</evidence>
<name>A0A1X0S637_RHIZD</name>
<evidence type="ECO:0000256" key="1">
    <source>
        <dbReference type="SAM" id="MobiDB-lite"/>
    </source>
</evidence>
<feature type="compositionally biased region" description="Low complexity" evidence="1">
    <location>
        <begin position="207"/>
        <end position="251"/>
    </location>
</feature>
<feature type="chain" id="PRO_5012055095" evidence="2">
    <location>
        <begin position="24"/>
        <end position="463"/>
    </location>
</feature>
<dbReference type="EMBL" id="KV921304">
    <property type="protein sequence ID" value="ORE19772.1"/>
    <property type="molecule type" value="Genomic_DNA"/>
</dbReference>
<evidence type="ECO:0000313" key="3">
    <source>
        <dbReference type="EMBL" id="ORE19772.1"/>
    </source>
</evidence>
<reference evidence="3 4" key="1">
    <citation type="journal article" date="2016" name="Proc. Natl. Acad. Sci. U.S.A.">
        <title>Lipid metabolic changes in an early divergent fungus govern the establishment of a mutualistic symbiosis with endobacteria.</title>
        <authorList>
            <person name="Lastovetsky O.A."/>
            <person name="Gaspar M.L."/>
            <person name="Mondo S.J."/>
            <person name="LaButti K.M."/>
            <person name="Sandor L."/>
            <person name="Grigoriev I.V."/>
            <person name="Henry S.A."/>
            <person name="Pawlowska T.E."/>
        </authorList>
    </citation>
    <scope>NUCLEOTIDE SEQUENCE [LARGE SCALE GENOMIC DNA]</scope>
    <source>
        <strain evidence="3 4">ATCC 11559</strain>
    </source>
</reference>
<dbReference type="Proteomes" id="UP000242381">
    <property type="component" value="Unassembled WGS sequence"/>
</dbReference>
<gene>
    <name evidence="3" type="ORF">BCV71DRAFT_254615</name>
</gene>
<feature type="signal peptide" evidence="2">
    <location>
        <begin position="1"/>
        <end position="23"/>
    </location>
</feature>
<feature type="compositionally biased region" description="Pro residues" evidence="1">
    <location>
        <begin position="182"/>
        <end position="198"/>
    </location>
</feature>
<dbReference type="AlphaFoldDB" id="A0A1X0S637"/>
<dbReference type="OMA" id="AGIREHD"/>
<accession>A0A1X0S637</accession>